<dbReference type="Proteomes" id="UP000075881">
    <property type="component" value="Unassembled WGS sequence"/>
</dbReference>
<proteinExistence type="predicted"/>
<name>A0A182KIZ9_9DIPT</name>
<organism evidence="1 2">
    <name type="scientific">Anopheles christyi</name>
    <dbReference type="NCBI Taxonomy" id="43041"/>
    <lineage>
        <taxon>Eukaryota</taxon>
        <taxon>Metazoa</taxon>
        <taxon>Ecdysozoa</taxon>
        <taxon>Arthropoda</taxon>
        <taxon>Hexapoda</taxon>
        <taxon>Insecta</taxon>
        <taxon>Pterygota</taxon>
        <taxon>Neoptera</taxon>
        <taxon>Endopterygota</taxon>
        <taxon>Diptera</taxon>
        <taxon>Nematocera</taxon>
        <taxon>Culicoidea</taxon>
        <taxon>Culicidae</taxon>
        <taxon>Anophelinae</taxon>
        <taxon>Anopheles</taxon>
    </lineage>
</organism>
<sequence>MVKQDIIHRYAFLQIRKLLGQPVHIFRCCEKIVKPIVQHHRSCYPRKIVLGWCGRSVDELIF</sequence>
<protein>
    <submittedName>
        <fullName evidence="1">Uncharacterized protein</fullName>
    </submittedName>
</protein>
<evidence type="ECO:0000313" key="1">
    <source>
        <dbReference type="EnsemblMetazoa" id="ACHR014403-PA"/>
    </source>
</evidence>
<dbReference type="EnsemblMetazoa" id="ACHR014403-RA">
    <property type="protein sequence ID" value="ACHR014403-PA"/>
    <property type="gene ID" value="ACHR014403"/>
</dbReference>
<dbReference type="VEuPathDB" id="VectorBase:ACHR014403"/>
<accession>A0A182KIZ9</accession>
<evidence type="ECO:0000313" key="2">
    <source>
        <dbReference type="Proteomes" id="UP000075881"/>
    </source>
</evidence>
<reference evidence="2" key="1">
    <citation type="submission" date="2013-03" db="EMBL/GenBank/DDBJ databases">
        <title>The Genome Sequence of Anopheles christyi ACHKN1017.</title>
        <authorList>
            <consortium name="The Broad Institute Genomics Platform"/>
            <person name="Neafsey D.E."/>
            <person name="Besansky N."/>
            <person name="Walker B."/>
            <person name="Young S.K."/>
            <person name="Zeng Q."/>
            <person name="Gargeya S."/>
            <person name="Fitzgerald M."/>
            <person name="Haas B."/>
            <person name="Abouelleil A."/>
            <person name="Allen A.W."/>
            <person name="Alvarado L."/>
            <person name="Arachchi H.M."/>
            <person name="Berlin A.M."/>
            <person name="Chapman S.B."/>
            <person name="Gainer-Dewar J."/>
            <person name="Goldberg J."/>
            <person name="Griggs A."/>
            <person name="Gujja S."/>
            <person name="Hansen M."/>
            <person name="Howarth C."/>
            <person name="Imamovic A."/>
            <person name="Ireland A."/>
            <person name="Larimer J."/>
            <person name="McCowan C."/>
            <person name="Murphy C."/>
            <person name="Pearson M."/>
            <person name="Poon T.W."/>
            <person name="Priest M."/>
            <person name="Roberts A."/>
            <person name="Saif S."/>
            <person name="Shea T."/>
            <person name="Sisk P."/>
            <person name="Sykes S."/>
            <person name="Wortman J."/>
            <person name="Nusbaum C."/>
            <person name="Birren B."/>
        </authorList>
    </citation>
    <scope>NUCLEOTIDE SEQUENCE [LARGE SCALE GENOMIC DNA]</scope>
    <source>
        <strain evidence="2">ACHKN1017</strain>
    </source>
</reference>
<keyword evidence="2" id="KW-1185">Reference proteome</keyword>
<dbReference type="AlphaFoldDB" id="A0A182KIZ9"/>
<reference evidence="1" key="2">
    <citation type="submission" date="2020-05" db="UniProtKB">
        <authorList>
            <consortium name="EnsemblMetazoa"/>
        </authorList>
    </citation>
    <scope>IDENTIFICATION</scope>
    <source>
        <strain evidence="1">ACHKN1017</strain>
    </source>
</reference>